<dbReference type="OrthoDB" id="7658988at2"/>
<name>A0A0M6XP81_9RHOB</name>
<dbReference type="Pfam" id="PF20135">
    <property type="entry name" value="DUF6525"/>
    <property type="match status" value="1"/>
</dbReference>
<dbReference type="InterPro" id="IPR045386">
    <property type="entry name" value="DUF6525"/>
</dbReference>
<proteinExistence type="predicted"/>
<dbReference type="EMBL" id="CXPG01000014">
    <property type="protein sequence ID" value="CTQ32482.1"/>
    <property type="molecule type" value="Genomic_DNA"/>
</dbReference>
<gene>
    <name evidence="1" type="ORF">JAN5088_01253</name>
</gene>
<protein>
    <submittedName>
        <fullName evidence="1">Uncharacterized protein</fullName>
    </submittedName>
</protein>
<sequence length="67" mass="7569">MADYDALPPALREWLAGARLQWSPASARRAWRRAMWQSLGRKRAAMARMDALEDAALAREGLHPPPE</sequence>
<dbReference type="Proteomes" id="UP000048908">
    <property type="component" value="Unassembled WGS sequence"/>
</dbReference>
<evidence type="ECO:0000313" key="1">
    <source>
        <dbReference type="EMBL" id="CTQ32482.1"/>
    </source>
</evidence>
<reference evidence="1 2" key="1">
    <citation type="submission" date="2015-07" db="EMBL/GenBank/DDBJ databases">
        <authorList>
            <person name="Noorani M."/>
        </authorList>
    </citation>
    <scope>NUCLEOTIDE SEQUENCE [LARGE SCALE GENOMIC DNA]</scope>
    <source>
        <strain evidence="1 2">CECT 5088</strain>
    </source>
</reference>
<dbReference type="AlphaFoldDB" id="A0A0M6XP81"/>
<keyword evidence="2" id="KW-1185">Reference proteome</keyword>
<accession>A0A0M6XP81</accession>
<evidence type="ECO:0000313" key="2">
    <source>
        <dbReference type="Proteomes" id="UP000048908"/>
    </source>
</evidence>
<organism evidence="1 2">
    <name type="scientific">Jannaschia rubra</name>
    <dbReference type="NCBI Taxonomy" id="282197"/>
    <lineage>
        <taxon>Bacteria</taxon>
        <taxon>Pseudomonadati</taxon>
        <taxon>Pseudomonadota</taxon>
        <taxon>Alphaproteobacteria</taxon>
        <taxon>Rhodobacterales</taxon>
        <taxon>Roseobacteraceae</taxon>
        <taxon>Jannaschia</taxon>
    </lineage>
</organism>